<evidence type="ECO:0000313" key="3">
    <source>
        <dbReference type="Proteomes" id="UP001219934"/>
    </source>
</evidence>
<evidence type="ECO:0000256" key="1">
    <source>
        <dbReference type="SAM" id="MobiDB-lite"/>
    </source>
</evidence>
<reference evidence="2" key="1">
    <citation type="submission" date="2022-11" db="EMBL/GenBank/DDBJ databases">
        <title>Chromosome-level genome of Pogonophryne albipinna.</title>
        <authorList>
            <person name="Jo E."/>
        </authorList>
    </citation>
    <scope>NUCLEOTIDE SEQUENCE</scope>
    <source>
        <strain evidence="2">SGF0006</strain>
        <tissue evidence="2">Muscle</tissue>
    </source>
</reference>
<proteinExistence type="predicted"/>
<dbReference type="Proteomes" id="UP001219934">
    <property type="component" value="Unassembled WGS sequence"/>
</dbReference>
<protein>
    <submittedName>
        <fullName evidence="2">Uncharacterized protein</fullName>
    </submittedName>
</protein>
<feature type="region of interest" description="Disordered" evidence="1">
    <location>
        <begin position="1"/>
        <end position="33"/>
    </location>
</feature>
<keyword evidence="3" id="KW-1185">Reference proteome</keyword>
<feature type="compositionally biased region" description="Basic and acidic residues" evidence="1">
    <location>
        <begin position="11"/>
        <end position="33"/>
    </location>
</feature>
<dbReference type="EMBL" id="JAPTMU010000012">
    <property type="protein sequence ID" value="KAJ4934785.1"/>
    <property type="molecule type" value="Genomic_DNA"/>
</dbReference>
<name>A0AAD6AZ65_9TELE</name>
<sequence length="65" mass="7280">PLSPASPLDFKLGREATARPEEKPERDSRGHGYSWRDLERGSFLLGLNWRGVFEKSCVCSCAGQQ</sequence>
<organism evidence="2 3">
    <name type="scientific">Pogonophryne albipinna</name>
    <dbReference type="NCBI Taxonomy" id="1090488"/>
    <lineage>
        <taxon>Eukaryota</taxon>
        <taxon>Metazoa</taxon>
        <taxon>Chordata</taxon>
        <taxon>Craniata</taxon>
        <taxon>Vertebrata</taxon>
        <taxon>Euteleostomi</taxon>
        <taxon>Actinopterygii</taxon>
        <taxon>Neopterygii</taxon>
        <taxon>Teleostei</taxon>
        <taxon>Neoteleostei</taxon>
        <taxon>Acanthomorphata</taxon>
        <taxon>Eupercaria</taxon>
        <taxon>Perciformes</taxon>
        <taxon>Notothenioidei</taxon>
        <taxon>Pogonophryne</taxon>
    </lineage>
</organism>
<feature type="non-terminal residue" evidence="2">
    <location>
        <position position="1"/>
    </location>
</feature>
<gene>
    <name evidence="2" type="ORF">JOQ06_007567</name>
</gene>
<comment type="caution">
    <text evidence="2">The sequence shown here is derived from an EMBL/GenBank/DDBJ whole genome shotgun (WGS) entry which is preliminary data.</text>
</comment>
<evidence type="ECO:0000313" key="2">
    <source>
        <dbReference type="EMBL" id="KAJ4934785.1"/>
    </source>
</evidence>
<accession>A0AAD6AZ65</accession>
<feature type="non-terminal residue" evidence="2">
    <location>
        <position position="65"/>
    </location>
</feature>
<dbReference type="AlphaFoldDB" id="A0AAD6AZ65"/>